<feature type="transmembrane region" description="Helical" evidence="9">
    <location>
        <begin position="20"/>
        <end position="40"/>
    </location>
</feature>
<keyword evidence="4 9" id="KW-0132">Cell division</keyword>
<dbReference type="InterPro" id="IPR013685">
    <property type="entry name" value="POTRA_FtsQ_type"/>
</dbReference>
<dbReference type="Proteomes" id="UP000501408">
    <property type="component" value="Chromosome 1"/>
</dbReference>
<evidence type="ECO:0000256" key="9">
    <source>
        <dbReference type="HAMAP-Rule" id="MF_00911"/>
    </source>
</evidence>
<comment type="similarity">
    <text evidence="9">Belongs to the FtsQ/DivIB family. FtsQ subfamily.</text>
</comment>
<sequence length="256" mass="28854">MVNALTRIQETVNLERQQWAGLVFLTAVILLMVTGFVRVIDWMSDEQQLPLSQLVIEGARTQVSDQQVRDAVLSVGTLKSFMLQDVNSIQANIEALPWVKHVAVRKQWPNTLKVHITEYQARAIWNGQKLLTPEGEIFDGTPADVAGQDLVSLHGMPESAKEVLAASETLNAQLNRIGLSIQALSLNERRSWRIVTRSGIRIELGREAREERLARFVHLYPEIQQQQTPIAYVDLRYDTGAAVGWKTETEETTSQD</sequence>
<keyword evidence="6 9" id="KW-1133">Transmembrane helix</keyword>
<evidence type="ECO:0000256" key="3">
    <source>
        <dbReference type="ARBA" id="ARBA00022519"/>
    </source>
</evidence>
<keyword evidence="3 9" id="KW-0997">Cell inner membrane</keyword>
<dbReference type="Gene3D" id="3.10.20.310">
    <property type="entry name" value="membrane protein fhac"/>
    <property type="match status" value="1"/>
</dbReference>
<keyword evidence="2 9" id="KW-1003">Cell membrane</keyword>
<dbReference type="InterPro" id="IPR045335">
    <property type="entry name" value="FtsQ_C_sf"/>
</dbReference>
<evidence type="ECO:0000256" key="8">
    <source>
        <dbReference type="ARBA" id="ARBA00023306"/>
    </source>
</evidence>
<dbReference type="Pfam" id="PF08478">
    <property type="entry name" value="POTRA_1"/>
    <property type="match status" value="1"/>
</dbReference>
<feature type="domain" description="POTRA" evidence="10">
    <location>
        <begin position="49"/>
        <end position="119"/>
    </location>
</feature>
<organism evidence="11 12">
    <name type="scientific">Salinivibrio costicola</name>
    <name type="common">Vibrio costicola</name>
    <dbReference type="NCBI Taxonomy" id="51367"/>
    <lineage>
        <taxon>Bacteria</taxon>
        <taxon>Pseudomonadati</taxon>
        <taxon>Pseudomonadota</taxon>
        <taxon>Gammaproteobacteria</taxon>
        <taxon>Vibrionales</taxon>
        <taxon>Vibrionaceae</taxon>
        <taxon>Salinivibrio</taxon>
    </lineage>
</organism>
<protein>
    <recommendedName>
        <fullName evidence="9">Cell division protein FtsQ</fullName>
    </recommendedName>
</protein>
<comment type="subcellular location">
    <subcellularLocation>
        <location evidence="9">Cell inner membrane</location>
        <topology evidence="9">Single-pass type II membrane protein</topology>
    </subcellularLocation>
    <subcellularLocation>
        <location evidence="1">Membrane</location>
    </subcellularLocation>
    <text evidence="9">Localizes to the division septum.</text>
</comment>
<dbReference type="Pfam" id="PF03799">
    <property type="entry name" value="FtsQ_DivIB_C"/>
    <property type="match status" value="1"/>
</dbReference>
<proteinExistence type="inferred from homology"/>
<evidence type="ECO:0000313" key="12">
    <source>
        <dbReference type="Proteomes" id="UP000501408"/>
    </source>
</evidence>
<dbReference type="InterPro" id="IPR005548">
    <property type="entry name" value="Cell_div_FtsQ/DivIB_C"/>
</dbReference>
<evidence type="ECO:0000256" key="5">
    <source>
        <dbReference type="ARBA" id="ARBA00022692"/>
    </source>
</evidence>
<evidence type="ECO:0000256" key="4">
    <source>
        <dbReference type="ARBA" id="ARBA00022618"/>
    </source>
</evidence>
<dbReference type="Gene3D" id="3.40.50.11690">
    <property type="entry name" value="Cell division protein FtsQ/DivIB"/>
    <property type="match status" value="1"/>
</dbReference>
<dbReference type="InterPro" id="IPR026579">
    <property type="entry name" value="FtsQ"/>
</dbReference>
<evidence type="ECO:0000259" key="10">
    <source>
        <dbReference type="PROSITE" id="PS51779"/>
    </source>
</evidence>
<keyword evidence="12" id="KW-1185">Reference proteome</keyword>
<keyword evidence="5 9" id="KW-0812">Transmembrane</keyword>
<evidence type="ECO:0000256" key="7">
    <source>
        <dbReference type="ARBA" id="ARBA00023136"/>
    </source>
</evidence>
<dbReference type="InterPro" id="IPR034746">
    <property type="entry name" value="POTRA"/>
</dbReference>
<evidence type="ECO:0000313" key="11">
    <source>
        <dbReference type="EMBL" id="QIR05307.1"/>
    </source>
</evidence>
<name>A0ABX6K155_SALCS</name>
<evidence type="ECO:0000256" key="1">
    <source>
        <dbReference type="ARBA" id="ARBA00004370"/>
    </source>
</evidence>
<keyword evidence="7 9" id="KW-0472">Membrane</keyword>
<dbReference type="RefSeq" id="WP_139130704.1">
    <property type="nucleotide sequence ID" value="NZ_CP050266.1"/>
</dbReference>
<keyword evidence="8 9" id="KW-0131">Cell cycle</keyword>
<dbReference type="PROSITE" id="PS51779">
    <property type="entry name" value="POTRA"/>
    <property type="match status" value="1"/>
</dbReference>
<dbReference type="HAMAP" id="MF_00911">
    <property type="entry name" value="FtsQ_subfam"/>
    <property type="match status" value="1"/>
</dbReference>
<dbReference type="PANTHER" id="PTHR35851:SF1">
    <property type="entry name" value="CELL DIVISION PROTEIN FTSQ"/>
    <property type="match status" value="1"/>
</dbReference>
<comment type="subunit">
    <text evidence="9">Part of a complex composed of FtsB, FtsL and FtsQ.</text>
</comment>
<dbReference type="EMBL" id="CP050266">
    <property type="protein sequence ID" value="QIR05307.1"/>
    <property type="molecule type" value="Genomic_DNA"/>
</dbReference>
<reference evidence="11 12" key="1">
    <citation type="submission" date="2020-03" db="EMBL/GenBank/DDBJ databases">
        <title>Genome mining reveals the biosynthetic pathways of PHA and ectoines of the halophilic strain Salinivibrio costicola M318 isolated from fermented shrimp paste.</title>
        <authorList>
            <person name="Doan T.V."/>
            <person name="Tran L.T."/>
            <person name="Trieu T.A."/>
            <person name="Nguyen Q.V."/>
            <person name="Quach T.N."/>
            <person name="Phi T.Q."/>
            <person name="Kumar S."/>
        </authorList>
    </citation>
    <scope>NUCLEOTIDE SEQUENCE [LARGE SCALE GENOMIC DNA]</scope>
    <source>
        <strain evidence="11 12">M318</strain>
    </source>
</reference>
<gene>
    <name evidence="9" type="primary">ftsQ</name>
    <name evidence="11" type="ORF">HBA18_02280</name>
</gene>
<evidence type="ECO:0000256" key="6">
    <source>
        <dbReference type="ARBA" id="ARBA00022989"/>
    </source>
</evidence>
<evidence type="ECO:0000256" key="2">
    <source>
        <dbReference type="ARBA" id="ARBA00022475"/>
    </source>
</evidence>
<accession>A0ABX6K155</accession>
<dbReference type="PANTHER" id="PTHR35851">
    <property type="entry name" value="CELL DIVISION PROTEIN FTSQ"/>
    <property type="match status" value="1"/>
</dbReference>
<comment type="function">
    <text evidence="9">Essential cell division protein. May link together the upstream cell division proteins, which are predominantly cytoplasmic, with the downstream cell division proteins, which are predominantly periplasmic. May control correct divisome assembly.</text>
</comment>